<keyword evidence="5 8" id="KW-0812">Transmembrane</keyword>
<evidence type="ECO:0000256" key="4">
    <source>
        <dbReference type="ARBA" id="ARBA00022519"/>
    </source>
</evidence>
<keyword evidence="7 8" id="KW-0472">Membrane</keyword>
<evidence type="ECO:0000256" key="6">
    <source>
        <dbReference type="ARBA" id="ARBA00022989"/>
    </source>
</evidence>
<dbReference type="EMBL" id="JBHUEH010000023">
    <property type="protein sequence ID" value="MFD1887439.1"/>
    <property type="molecule type" value="Genomic_DNA"/>
</dbReference>
<feature type="transmembrane region" description="Helical" evidence="8">
    <location>
        <begin position="137"/>
        <end position="156"/>
    </location>
</feature>
<comment type="subcellular location">
    <subcellularLocation>
        <location evidence="1">Cell inner membrane</location>
        <topology evidence="1">Multi-pass membrane protein</topology>
    </subcellularLocation>
</comment>
<feature type="transmembrane region" description="Helical" evidence="8">
    <location>
        <begin position="274"/>
        <end position="292"/>
    </location>
</feature>
<keyword evidence="2" id="KW-0813">Transport</keyword>
<feature type="transmembrane region" description="Helical" evidence="8">
    <location>
        <begin position="365"/>
        <end position="386"/>
    </location>
</feature>
<organism evidence="10 11">
    <name type="scientific">Paenibacillus wenxiniae</name>
    <dbReference type="NCBI Taxonomy" id="1636843"/>
    <lineage>
        <taxon>Bacteria</taxon>
        <taxon>Bacillati</taxon>
        <taxon>Bacillota</taxon>
        <taxon>Bacilli</taxon>
        <taxon>Bacillales</taxon>
        <taxon>Paenibacillaceae</taxon>
        <taxon>Paenibacillus</taxon>
    </lineage>
</organism>
<gene>
    <name evidence="10" type="ORF">ACFSC9_18235</name>
</gene>
<feature type="transmembrane region" description="Helical" evidence="8">
    <location>
        <begin position="243"/>
        <end position="262"/>
    </location>
</feature>
<keyword evidence="3" id="KW-1003">Cell membrane</keyword>
<dbReference type="PANTHER" id="PTHR23522:SF10">
    <property type="entry name" value="3-PHENYLPROPIONIC ACID TRANSPORTER-RELATED"/>
    <property type="match status" value="1"/>
</dbReference>
<keyword evidence="11" id="KW-1185">Reference proteome</keyword>
<comment type="caution">
    <text evidence="10">The sequence shown here is derived from an EMBL/GenBank/DDBJ whole genome shotgun (WGS) entry which is preliminary data.</text>
</comment>
<feature type="transmembrane region" description="Helical" evidence="8">
    <location>
        <begin position="203"/>
        <end position="223"/>
    </location>
</feature>
<dbReference type="Gene3D" id="1.20.1250.20">
    <property type="entry name" value="MFS general substrate transporter like domains"/>
    <property type="match status" value="2"/>
</dbReference>
<evidence type="ECO:0000313" key="10">
    <source>
        <dbReference type="EMBL" id="MFD1887439.1"/>
    </source>
</evidence>
<evidence type="ECO:0000259" key="9">
    <source>
        <dbReference type="Pfam" id="PF12832"/>
    </source>
</evidence>
<feature type="transmembrane region" description="Helical" evidence="8">
    <location>
        <begin position="46"/>
        <end position="64"/>
    </location>
</feature>
<dbReference type="Proteomes" id="UP001597233">
    <property type="component" value="Unassembled WGS sequence"/>
</dbReference>
<sequence length="400" mass="44595">MLNSQPSKSPFLTLRWYTFFIYGTMVIFTSFFQLYLQDIGMSQSEIGALMAIGPFVSLFANPFWGYLGDRMQNIRFVLLAMMIGTLVLVQIVFNVENYTLIYIVMTCFFFFQTPMFAQSSTLILNYIDGTPYKFGGFRLYGSLGWALTAVVAGPVIDQLGVPRIGIVFTALLMVAILLMIVLPPQERIAGGAAPINWKTLKQIGSNLYFIGFIILGVLVAIPNMMNSTFLSLYVIELGGSKSMVGWAVFASSIFEAVLFLLFDRFLRKKVSFMIGWLALVSLLFTFRWLLMAEAVSPMQVIFIQLLHAVTFGGYFYVGTQLTMMFVPNAFRSTGQALYTMTWSGVSGVIAGFLGGWLFQNFGSEQMYLAGVALSLAGSIGFGLMWLNVRRTGYQLPDEEG</sequence>
<reference evidence="11" key="1">
    <citation type="journal article" date="2019" name="Int. J. Syst. Evol. Microbiol.">
        <title>The Global Catalogue of Microorganisms (GCM) 10K type strain sequencing project: providing services to taxonomists for standard genome sequencing and annotation.</title>
        <authorList>
            <consortium name="The Broad Institute Genomics Platform"/>
            <consortium name="The Broad Institute Genome Sequencing Center for Infectious Disease"/>
            <person name="Wu L."/>
            <person name="Ma J."/>
        </authorList>
    </citation>
    <scope>NUCLEOTIDE SEQUENCE [LARGE SCALE GENOMIC DNA]</scope>
    <source>
        <strain evidence="11">CCUG 54950</strain>
    </source>
</reference>
<evidence type="ECO:0000256" key="7">
    <source>
        <dbReference type="ARBA" id="ARBA00023136"/>
    </source>
</evidence>
<proteinExistence type="predicted"/>
<evidence type="ECO:0000256" key="3">
    <source>
        <dbReference type="ARBA" id="ARBA00022475"/>
    </source>
</evidence>
<name>A0ABW4RN15_9BACL</name>
<feature type="transmembrane region" description="Helical" evidence="8">
    <location>
        <begin position="12"/>
        <end position="34"/>
    </location>
</feature>
<feature type="transmembrane region" description="Helical" evidence="8">
    <location>
        <begin position="298"/>
        <end position="317"/>
    </location>
</feature>
<dbReference type="SUPFAM" id="SSF103473">
    <property type="entry name" value="MFS general substrate transporter"/>
    <property type="match status" value="1"/>
</dbReference>
<dbReference type="Pfam" id="PF12832">
    <property type="entry name" value="MFS_1_like"/>
    <property type="match status" value="1"/>
</dbReference>
<evidence type="ECO:0000256" key="2">
    <source>
        <dbReference type="ARBA" id="ARBA00022448"/>
    </source>
</evidence>
<keyword evidence="6 8" id="KW-1133">Transmembrane helix</keyword>
<evidence type="ECO:0000313" key="11">
    <source>
        <dbReference type="Proteomes" id="UP001597233"/>
    </source>
</evidence>
<dbReference type="InterPro" id="IPR036259">
    <property type="entry name" value="MFS_trans_sf"/>
</dbReference>
<evidence type="ECO:0000256" key="8">
    <source>
        <dbReference type="SAM" id="Phobius"/>
    </source>
</evidence>
<feature type="transmembrane region" description="Helical" evidence="8">
    <location>
        <begin position="76"/>
        <end position="93"/>
    </location>
</feature>
<evidence type="ECO:0000256" key="1">
    <source>
        <dbReference type="ARBA" id="ARBA00004429"/>
    </source>
</evidence>
<keyword evidence="4" id="KW-0997">Cell inner membrane</keyword>
<feature type="transmembrane region" description="Helical" evidence="8">
    <location>
        <begin position="337"/>
        <end position="359"/>
    </location>
</feature>
<evidence type="ECO:0000256" key="5">
    <source>
        <dbReference type="ARBA" id="ARBA00022692"/>
    </source>
</evidence>
<dbReference type="PANTHER" id="PTHR23522">
    <property type="entry name" value="BLL5896 PROTEIN"/>
    <property type="match status" value="1"/>
</dbReference>
<dbReference type="RefSeq" id="WP_371834058.1">
    <property type="nucleotide sequence ID" value="NZ_JBCGUH010000005.1"/>
</dbReference>
<accession>A0ABW4RN15</accession>
<dbReference type="InterPro" id="IPR024989">
    <property type="entry name" value="MFS_assoc_dom"/>
</dbReference>
<protein>
    <submittedName>
        <fullName evidence="10">MFS transporter</fullName>
    </submittedName>
</protein>
<feature type="transmembrane region" description="Helical" evidence="8">
    <location>
        <begin position="162"/>
        <end position="182"/>
    </location>
</feature>
<feature type="domain" description="Major facilitator superfamily associated" evidence="9">
    <location>
        <begin position="14"/>
        <end position="368"/>
    </location>
</feature>